<name>A0A212CIB9_CEREH</name>
<accession>A0A212CIB9</accession>
<gene>
    <name evidence="2" type="ORF">Celaphus_00012923</name>
</gene>
<evidence type="ECO:0000256" key="1">
    <source>
        <dbReference type="SAM" id="MobiDB-lite"/>
    </source>
</evidence>
<dbReference type="EMBL" id="MKHE01000019">
    <property type="protein sequence ID" value="OWK05786.1"/>
    <property type="molecule type" value="Genomic_DNA"/>
</dbReference>
<feature type="non-terminal residue" evidence="2">
    <location>
        <position position="1"/>
    </location>
</feature>
<dbReference type="AlphaFoldDB" id="A0A212CIB9"/>
<feature type="compositionally biased region" description="Basic and acidic residues" evidence="1">
    <location>
        <begin position="103"/>
        <end position="121"/>
    </location>
</feature>
<sequence length="121" mass="13775">ITISLATELTGTATAFFEVVTFDIDADSSSNFKRLKNTKLEIRRGKISPKNLLQTRIQSHGRRGDVKAESKEVRRFLTIAMEATNSWPRIRLLRRKNLTSAERAGEGPKLHHSVPENRHHD</sequence>
<evidence type="ECO:0000313" key="2">
    <source>
        <dbReference type="EMBL" id="OWK05786.1"/>
    </source>
</evidence>
<feature type="region of interest" description="Disordered" evidence="1">
    <location>
        <begin position="98"/>
        <end position="121"/>
    </location>
</feature>
<feature type="non-terminal residue" evidence="2">
    <location>
        <position position="121"/>
    </location>
</feature>
<dbReference type="Proteomes" id="UP000242450">
    <property type="component" value="Chromosome 19"/>
</dbReference>
<evidence type="ECO:0000313" key="3">
    <source>
        <dbReference type="Proteomes" id="UP000242450"/>
    </source>
</evidence>
<keyword evidence="3" id="KW-1185">Reference proteome</keyword>
<proteinExistence type="predicted"/>
<protein>
    <submittedName>
        <fullName evidence="2">Uncharacterized protein</fullName>
    </submittedName>
</protein>
<organism evidence="2 3">
    <name type="scientific">Cervus elaphus hippelaphus</name>
    <name type="common">European red deer</name>
    <dbReference type="NCBI Taxonomy" id="46360"/>
    <lineage>
        <taxon>Eukaryota</taxon>
        <taxon>Metazoa</taxon>
        <taxon>Chordata</taxon>
        <taxon>Craniata</taxon>
        <taxon>Vertebrata</taxon>
        <taxon>Euteleostomi</taxon>
        <taxon>Mammalia</taxon>
        <taxon>Eutheria</taxon>
        <taxon>Laurasiatheria</taxon>
        <taxon>Artiodactyla</taxon>
        <taxon>Ruminantia</taxon>
        <taxon>Pecora</taxon>
        <taxon>Cervidae</taxon>
        <taxon>Cervinae</taxon>
        <taxon>Cervus</taxon>
    </lineage>
</organism>
<reference evidence="2 3" key="1">
    <citation type="journal article" date="2018" name="Mol. Genet. Genomics">
        <title>The red deer Cervus elaphus genome CerEla1.0: sequencing, annotating, genes, and chromosomes.</title>
        <authorList>
            <person name="Bana N.A."/>
            <person name="Nyiri A."/>
            <person name="Nagy J."/>
            <person name="Frank K."/>
            <person name="Nagy T."/>
            <person name="Steger V."/>
            <person name="Schiller M."/>
            <person name="Lakatos P."/>
            <person name="Sugar L."/>
            <person name="Horn P."/>
            <person name="Barta E."/>
            <person name="Orosz L."/>
        </authorList>
    </citation>
    <scope>NUCLEOTIDE SEQUENCE [LARGE SCALE GENOMIC DNA]</scope>
    <source>
        <strain evidence="2">Hungarian</strain>
    </source>
</reference>
<comment type="caution">
    <text evidence="2">The sequence shown here is derived from an EMBL/GenBank/DDBJ whole genome shotgun (WGS) entry which is preliminary data.</text>
</comment>